<keyword evidence="10" id="KW-1185">Reference proteome</keyword>
<sequence>MDAHYSPLDDYALSDPEEQHGLASQNPAPEGSNEYFHPGADVPGGGDPAGAQPPKRRRAQPLPKLDAERLLSEEGLPLLKEQARKIRLAGKGHERSDLRKILSFYEKWAHQLYPRFGFEEFAMRAEAVCHTRRMQMALAAWRDEMRGSLDDTHADAQEGESATVGQTAQSTSADEVADALFSDAMNIDDELRLLDEAQAAEAMEAEEDEDELAAMYEAETQNVADRPLHVASATTKAAKDASMPVAGALSTARSPSPDAPLQRRGVRRTAPANKWLASDDEDEADAETHTNTVPPAKSSSPPSMPVVAPGKTSPPDEDDEDAMSDASLEL</sequence>
<dbReference type="GO" id="GO:0031298">
    <property type="term" value="C:replication fork protection complex"/>
    <property type="evidence" value="ECO:0007669"/>
    <property type="project" value="TreeGrafter"/>
</dbReference>
<evidence type="ECO:0000256" key="4">
    <source>
        <dbReference type="ARBA" id="ARBA00023242"/>
    </source>
</evidence>
<dbReference type="OrthoDB" id="437078at2759"/>
<comment type="similarity">
    <text evidence="2 6">Belongs to the CSM3 family.</text>
</comment>
<evidence type="ECO:0000256" key="7">
    <source>
        <dbReference type="SAM" id="MobiDB-lite"/>
    </source>
</evidence>
<protein>
    <recommendedName>
        <fullName evidence="6">Chromosome segregation in meiosis protein</fullName>
    </recommendedName>
</protein>
<dbReference type="PANTHER" id="PTHR13220">
    <property type="entry name" value="TIMELESS INTERACTING-RELATED"/>
    <property type="match status" value="1"/>
</dbReference>
<evidence type="ECO:0000256" key="5">
    <source>
        <dbReference type="ARBA" id="ARBA00023306"/>
    </source>
</evidence>
<evidence type="ECO:0000313" key="9">
    <source>
        <dbReference type="EMBL" id="RKP08047.1"/>
    </source>
</evidence>
<name>A0A4P9XPV2_9FUNG</name>
<dbReference type="Pfam" id="PF07962">
    <property type="entry name" value="Swi3"/>
    <property type="match status" value="1"/>
</dbReference>
<feature type="region of interest" description="Disordered" evidence="7">
    <location>
        <begin position="234"/>
        <end position="330"/>
    </location>
</feature>
<dbReference type="GO" id="GO:0003677">
    <property type="term" value="F:DNA binding"/>
    <property type="evidence" value="ECO:0007669"/>
    <property type="project" value="TreeGrafter"/>
</dbReference>
<evidence type="ECO:0000256" key="1">
    <source>
        <dbReference type="ARBA" id="ARBA00004123"/>
    </source>
</evidence>
<feature type="region of interest" description="Disordered" evidence="7">
    <location>
        <begin position="1"/>
        <end position="65"/>
    </location>
</feature>
<dbReference type="GO" id="GO:0000076">
    <property type="term" value="P:DNA replication checkpoint signaling"/>
    <property type="evidence" value="ECO:0007669"/>
    <property type="project" value="UniProtKB-UniRule"/>
</dbReference>
<keyword evidence="4 6" id="KW-0539">Nucleus</keyword>
<dbReference type="EMBL" id="KZ992644">
    <property type="protein sequence ID" value="RKP08047.1"/>
    <property type="molecule type" value="Genomic_DNA"/>
</dbReference>
<evidence type="ECO:0000313" key="10">
    <source>
        <dbReference type="Proteomes" id="UP000271241"/>
    </source>
</evidence>
<comment type="function">
    <text evidence="6">Plays an important role in the control of DNA replication and the maintenance of replication fork stability.</text>
</comment>
<feature type="compositionally biased region" description="Low complexity" evidence="7">
    <location>
        <begin position="293"/>
        <end position="309"/>
    </location>
</feature>
<proteinExistence type="inferred from homology"/>
<keyword evidence="5 6" id="KW-0131">Cell cycle</keyword>
<dbReference type="GO" id="GO:0006974">
    <property type="term" value="P:DNA damage response"/>
    <property type="evidence" value="ECO:0007669"/>
    <property type="project" value="UniProtKB-KW"/>
</dbReference>
<evidence type="ECO:0000256" key="2">
    <source>
        <dbReference type="ARBA" id="ARBA00006075"/>
    </source>
</evidence>
<accession>A0A4P9XPV2</accession>
<dbReference type="PANTHER" id="PTHR13220:SF11">
    <property type="entry name" value="TIMELESS-INTERACTING PROTEIN"/>
    <property type="match status" value="1"/>
</dbReference>
<dbReference type="InterPro" id="IPR040038">
    <property type="entry name" value="TIPIN/Csm3/Swi3"/>
</dbReference>
<dbReference type="STRING" id="78915.A0A4P9XPV2"/>
<dbReference type="InterPro" id="IPR012923">
    <property type="entry name" value="Csm3"/>
</dbReference>
<comment type="subcellular location">
    <subcellularLocation>
        <location evidence="1 6">Nucleus</location>
    </subcellularLocation>
</comment>
<dbReference type="GO" id="GO:0043111">
    <property type="term" value="P:replication fork arrest"/>
    <property type="evidence" value="ECO:0007669"/>
    <property type="project" value="TreeGrafter"/>
</dbReference>
<dbReference type="Proteomes" id="UP000271241">
    <property type="component" value="Unassembled WGS sequence"/>
</dbReference>
<evidence type="ECO:0000256" key="6">
    <source>
        <dbReference type="RuleBase" id="RU366049"/>
    </source>
</evidence>
<reference evidence="10" key="1">
    <citation type="journal article" date="2018" name="Nat. Microbiol.">
        <title>Leveraging single-cell genomics to expand the fungal tree of life.</title>
        <authorList>
            <person name="Ahrendt S.R."/>
            <person name="Quandt C.A."/>
            <person name="Ciobanu D."/>
            <person name="Clum A."/>
            <person name="Salamov A."/>
            <person name="Andreopoulos B."/>
            <person name="Cheng J.F."/>
            <person name="Woyke T."/>
            <person name="Pelin A."/>
            <person name="Henrissat B."/>
            <person name="Reynolds N.K."/>
            <person name="Benny G.L."/>
            <person name="Smith M.E."/>
            <person name="James T.Y."/>
            <person name="Grigoriev I.V."/>
        </authorList>
    </citation>
    <scope>NUCLEOTIDE SEQUENCE [LARGE SCALE GENOMIC DNA]</scope>
    <source>
        <strain evidence="10">RSA 1356</strain>
    </source>
</reference>
<gene>
    <name evidence="9" type="ORF">THASP1DRAFT_30146</name>
</gene>
<evidence type="ECO:0000256" key="3">
    <source>
        <dbReference type="ARBA" id="ARBA00022763"/>
    </source>
</evidence>
<feature type="domain" description="Chromosome segregation in meiosis protein 3" evidence="8">
    <location>
        <begin position="64"/>
        <end position="145"/>
    </location>
</feature>
<evidence type="ECO:0000259" key="8">
    <source>
        <dbReference type="Pfam" id="PF07962"/>
    </source>
</evidence>
<keyword evidence="3 6" id="KW-0227">DNA damage</keyword>
<organism evidence="9 10">
    <name type="scientific">Thamnocephalis sphaerospora</name>
    <dbReference type="NCBI Taxonomy" id="78915"/>
    <lineage>
        <taxon>Eukaryota</taxon>
        <taxon>Fungi</taxon>
        <taxon>Fungi incertae sedis</taxon>
        <taxon>Zoopagomycota</taxon>
        <taxon>Zoopagomycotina</taxon>
        <taxon>Zoopagomycetes</taxon>
        <taxon>Zoopagales</taxon>
        <taxon>Sigmoideomycetaceae</taxon>
        <taxon>Thamnocephalis</taxon>
    </lineage>
</organism>
<dbReference type="GO" id="GO:0031297">
    <property type="term" value="P:replication fork processing"/>
    <property type="evidence" value="ECO:0007669"/>
    <property type="project" value="UniProtKB-UniRule"/>
</dbReference>
<dbReference type="AlphaFoldDB" id="A0A4P9XPV2"/>